<organism evidence="1 2">
    <name type="scientific">Orchesella cincta</name>
    <name type="common">Springtail</name>
    <name type="synonym">Podura cincta</name>
    <dbReference type="NCBI Taxonomy" id="48709"/>
    <lineage>
        <taxon>Eukaryota</taxon>
        <taxon>Metazoa</taxon>
        <taxon>Ecdysozoa</taxon>
        <taxon>Arthropoda</taxon>
        <taxon>Hexapoda</taxon>
        <taxon>Collembola</taxon>
        <taxon>Entomobryomorpha</taxon>
        <taxon>Entomobryoidea</taxon>
        <taxon>Orchesellidae</taxon>
        <taxon>Orchesellinae</taxon>
        <taxon>Orchesella</taxon>
    </lineage>
</organism>
<dbReference type="Proteomes" id="UP000094527">
    <property type="component" value="Unassembled WGS sequence"/>
</dbReference>
<gene>
    <name evidence="1" type="ORF">Ocin01_16958</name>
</gene>
<protein>
    <submittedName>
        <fullName evidence="1">Uncharacterized protein</fullName>
    </submittedName>
</protein>
<proteinExistence type="predicted"/>
<evidence type="ECO:0000313" key="1">
    <source>
        <dbReference type="EMBL" id="ODM89724.1"/>
    </source>
</evidence>
<comment type="caution">
    <text evidence="1">The sequence shown here is derived from an EMBL/GenBank/DDBJ whole genome shotgun (WGS) entry which is preliminary data.</text>
</comment>
<accession>A0A1D2MA08</accession>
<dbReference type="AlphaFoldDB" id="A0A1D2MA08"/>
<dbReference type="EMBL" id="LJIJ01002417">
    <property type="protein sequence ID" value="ODM89724.1"/>
    <property type="molecule type" value="Genomic_DNA"/>
</dbReference>
<evidence type="ECO:0000313" key="2">
    <source>
        <dbReference type="Proteomes" id="UP000094527"/>
    </source>
</evidence>
<sequence length="25" mass="2820">MGKTFLQKTLLGPGMKRDNTVKIWG</sequence>
<name>A0A1D2MA08_ORCCI</name>
<reference evidence="1 2" key="1">
    <citation type="journal article" date="2016" name="Genome Biol. Evol.">
        <title>Gene Family Evolution Reflects Adaptation to Soil Environmental Stressors in the Genome of the Collembolan Orchesella cincta.</title>
        <authorList>
            <person name="Faddeeva-Vakhrusheva A."/>
            <person name="Derks M.F."/>
            <person name="Anvar S.Y."/>
            <person name="Agamennone V."/>
            <person name="Suring W."/>
            <person name="Smit S."/>
            <person name="van Straalen N.M."/>
            <person name="Roelofs D."/>
        </authorList>
    </citation>
    <scope>NUCLEOTIDE SEQUENCE [LARGE SCALE GENOMIC DNA]</scope>
    <source>
        <tissue evidence="1">Mixed pool</tissue>
    </source>
</reference>
<keyword evidence="2" id="KW-1185">Reference proteome</keyword>